<feature type="compositionally biased region" description="Polar residues" evidence="1">
    <location>
        <begin position="22"/>
        <end position="34"/>
    </location>
</feature>
<proteinExistence type="predicted"/>
<evidence type="ECO:0000313" key="2">
    <source>
        <dbReference type="EMBL" id="CDW81087.1"/>
    </source>
</evidence>
<dbReference type="EMBL" id="CCKQ01009589">
    <property type="protein sequence ID" value="CDW81087.1"/>
    <property type="molecule type" value="Genomic_DNA"/>
</dbReference>
<feature type="compositionally biased region" description="Low complexity" evidence="1">
    <location>
        <begin position="35"/>
        <end position="50"/>
    </location>
</feature>
<feature type="region of interest" description="Disordered" evidence="1">
    <location>
        <begin position="95"/>
        <end position="138"/>
    </location>
</feature>
<dbReference type="OrthoDB" id="313416at2759"/>
<evidence type="ECO:0000313" key="3">
    <source>
        <dbReference type="Proteomes" id="UP000039865"/>
    </source>
</evidence>
<dbReference type="InParanoid" id="A0A078AHV4"/>
<feature type="compositionally biased region" description="Polar residues" evidence="1">
    <location>
        <begin position="175"/>
        <end position="196"/>
    </location>
</feature>
<keyword evidence="3" id="KW-1185">Reference proteome</keyword>
<accession>A0A078AHV4</accession>
<evidence type="ECO:0000256" key="1">
    <source>
        <dbReference type="SAM" id="MobiDB-lite"/>
    </source>
</evidence>
<dbReference type="Proteomes" id="UP000039865">
    <property type="component" value="Unassembled WGS sequence"/>
</dbReference>
<organism evidence="2 3">
    <name type="scientific">Stylonychia lemnae</name>
    <name type="common">Ciliate</name>
    <dbReference type="NCBI Taxonomy" id="5949"/>
    <lineage>
        <taxon>Eukaryota</taxon>
        <taxon>Sar</taxon>
        <taxon>Alveolata</taxon>
        <taxon>Ciliophora</taxon>
        <taxon>Intramacronucleata</taxon>
        <taxon>Spirotrichea</taxon>
        <taxon>Stichotrichia</taxon>
        <taxon>Sporadotrichida</taxon>
        <taxon>Oxytrichidae</taxon>
        <taxon>Stylonychinae</taxon>
        <taxon>Stylonychia</taxon>
    </lineage>
</organism>
<gene>
    <name evidence="2" type="primary">Contig10672.g11398</name>
    <name evidence="2" type="ORF">STYLEM_10095</name>
</gene>
<dbReference type="AlphaFoldDB" id="A0A078AHV4"/>
<name>A0A078AHV4_STYLE</name>
<reference evidence="2 3" key="1">
    <citation type="submission" date="2014-06" db="EMBL/GenBank/DDBJ databases">
        <authorList>
            <person name="Swart Estienne"/>
        </authorList>
    </citation>
    <scope>NUCLEOTIDE SEQUENCE [LARGE SCALE GENOMIC DNA]</scope>
    <source>
        <strain evidence="2 3">130c</strain>
    </source>
</reference>
<feature type="compositionally biased region" description="Polar residues" evidence="1">
    <location>
        <begin position="156"/>
        <end position="165"/>
    </location>
</feature>
<protein>
    <submittedName>
        <fullName evidence="2">Uncharacterized protein</fullName>
    </submittedName>
</protein>
<feature type="region of interest" description="Disordered" evidence="1">
    <location>
        <begin position="156"/>
        <end position="284"/>
    </location>
</feature>
<sequence>MKHEWDYVQGGKTSVKIHNAPGGNSQISFGSEPTSYGNQGNSYGNQGNQYSKNQRQYQDQVNNYQSSYQKNAYDGYYGQVPTENLATAGAPTRTLDHKHHTKGQVNQYDNYSPQKSHGDERSSVKIHNPPGGKSNFSIGTQFQDEYQKPAFRQQDMNTRGYQEQPSKGRGRVGNDQFQSSSDIFGTSNNNQSKYGGQSQGFGGQKNKNQDRFGGGYQQQDYDYNNDYQGFGGRQQKSNQYQQQSSNDQLFGQRVESGQNCGPTTEKSSVKLHAPPGGKSSIQFF</sequence>
<feature type="compositionally biased region" description="Polar residues" evidence="1">
    <location>
        <begin position="103"/>
        <end position="115"/>
    </location>
</feature>
<feature type="region of interest" description="Disordered" evidence="1">
    <location>
        <begin position="1"/>
        <end position="50"/>
    </location>
</feature>
<feature type="compositionally biased region" description="Polar residues" evidence="1">
    <location>
        <begin position="255"/>
        <end position="266"/>
    </location>
</feature>
<feature type="compositionally biased region" description="Low complexity" evidence="1">
    <location>
        <begin position="217"/>
        <end position="248"/>
    </location>
</feature>